<keyword evidence="1" id="KW-1133">Transmembrane helix</keyword>
<evidence type="ECO:0000256" key="1">
    <source>
        <dbReference type="SAM" id="Phobius"/>
    </source>
</evidence>
<proteinExistence type="predicted"/>
<keyword evidence="1" id="KW-0472">Membrane</keyword>
<evidence type="ECO:0000313" key="2">
    <source>
        <dbReference type="EMBL" id="CAI2383531.1"/>
    </source>
</evidence>
<gene>
    <name evidence="2" type="ORF">ECRASSUSDP1_LOCUS25034</name>
</gene>
<comment type="caution">
    <text evidence="2">The sequence shown here is derived from an EMBL/GenBank/DDBJ whole genome shotgun (WGS) entry which is preliminary data.</text>
</comment>
<organism evidence="2 3">
    <name type="scientific">Euplotes crassus</name>
    <dbReference type="NCBI Taxonomy" id="5936"/>
    <lineage>
        <taxon>Eukaryota</taxon>
        <taxon>Sar</taxon>
        <taxon>Alveolata</taxon>
        <taxon>Ciliophora</taxon>
        <taxon>Intramacronucleata</taxon>
        <taxon>Spirotrichea</taxon>
        <taxon>Hypotrichia</taxon>
        <taxon>Euplotida</taxon>
        <taxon>Euplotidae</taxon>
        <taxon>Moneuplotes</taxon>
    </lineage>
</organism>
<dbReference type="Proteomes" id="UP001295684">
    <property type="component" value="Unassembled WGS sequence"/>
</dbReference>
<keyword evidence="3" id="KW-1185">Reference proteome</keyword>
<accession>A0AAD1Y1L7</accession>
<dbReference type="EMBL" id="CAMPGE010025807">
    <property type="protein sequence ID" value="CAI2383531.1"/>
    <property type="molecule type" value="Genomic_DNA"/>
</dbReference>
<dbReference type="AlphaFoldDB" id="A0AAD1Y1L7"/>
<protein>
    <submittedName>
        <fullName evidence="2">Uncharacterized protein</fullName>
    </submittedName>
</protein>
<feature type="transmembrane region" description="Helical" evidence="1">
    <location>
        <begin position="15"/>
        <end position="34"/>
    </location>
</feature>
<keyword evidence="1" id="KW-0812">Transmembrane</keyword>
<reference evidence="2" key="1">
    <citation type="submission" date="2023-07" db="EMBL/GenBank/DDBJ databases">
        <authorList>
            <consortium name="AG Swart"/>
            <person name="Singh M."/>
            <person name="Singh A."/>
            <person name="Seah K."/>
            <person name="Emmerich C."/>
        </authorList>
    </citation>
    <scope>NUCLEOTIDE SEQUENCE</scope>
    <source>
        <strain evidence="2">DP1</strain>
    </source>
</reference>
<evidence type="ECO:0000313" key="3">
    <source>
        <dbReference type="Proteomes" id="UP001295684"/>
    </source>
</evidence>
<name>A0AAD1Y1L7_EUPCR</name>
<sequence length="124" mass="14792">MGEITTEGVWGFYDIVWYLLASGILFFLIFKGYLSPTRCANYFKAKKTLFELEERYNRLYKCRGELLYQYDWAIERGDPKEVIRNIARNINNMDKEMKEAKEEHTYISKHGFVLNRNAKSNKID</sequence>